<dbReference type="AlphaFoldDB" id="A0A502FXQ0"/>
<accession>A0A502FXQ0</accession>
<name>A0A502FXQ0_9SPHN</name>
<evidence type="ECO:0000256" key="2">
    <source>
        <dbReference type="ARBA" id="ARBA00023125"/>
    </source>
</evidence>
<evidence type="ECO:0000256" key="1">
    <source>
        <dbReference type="ARBA" id="ARBA00023015"/>
    </source>
</evidence>
<dbReference type="EMBL" id="RCZC01000002">
    <property type="protein sequence ID" value="TPG54288.1"/>
    <property type="molecule type" value="Genomic_DNA"/>
</dbReference>
<dbReference type="Gene3D" id="1.20.120.530">
    <property type="entry name" value="GntR ligand-binding domain-like"/>
    <property type="match status" value="1"/>
</dbReference>
<protein>
    <recommendedName>
        <fullName evidence="6">FadR family transcriptional regulator</fullName>
    </recommendedName>
</protein>
<dbReference type="GO" id="GO:0003677">
    <property type="term" value="F:DNA binding"/>
    <property type="evidence" value="ECO:0007669"/>
    <property type="project" value="UniProtKB-KW"/>
</dbReference>
<keyword evidence="2" id="KW-0238">DNA-binding</keyword>
<dbReference type="PANTHER" id="PTHR43537:SF24">
    <property type="entry name" value="GLUCONATE OPERON TRANSCRIPTIONAL REPRESSOR"/>
    <property type="match status" value="1"/>
</dbReference>
<sequence>MIGAVAPASLAQGAVFGMELDLLRQGWPVGRSLGALPAVQKRLGLGRPASREAVTMLEARGMLDVRRGPGGGLFVAAPALEDVAGAVLMYLALDGQTHSCVTEFRLLVWRMIAHAAIQRRVVPCGANATGWGFAVDLAEQTGNTTMGLLARLAEMLVRVLGGQPAPAHDAALDAAVRDADPGRALDRLDALAGVVTQGAPAIALDVAERSFSLSGRKSAMALAARMAHELSSPGGAQEAEWETAERLGYTDSVVRQARRILQDFGIIRCRQGRKGAELAPATTPTGAIRLLAPCLVASATVAVDLREAIANLVSAAPVLAARRVRAGDLGSVTPIAPSSNVGPIEVLLVENLLLDLSGNPLLAIVVRSLGIANVFVAKEPLVPPHLGETIALNRRILKAIQAGDVAAAESLAQAKFDVMQRPIEGYCAVA</sequence>
<comment type="caution">
    <text evidence="4">The sequence shown here is derived from an EMBL/GenBank/DDBJ whole genome shotgun (WGS) entry which is preliminary data.</text>
</comment>
<dbReference type="InterPro" id="IPR036388">
    <property type="entry name" value="WH-like_DNA-bd_sf"/>
</dbReference>
<keyword evidence="5" id="KW-1185">Reference proteome</keyword>
<organism evidence="4 5">
    <name type="scientific">Sphingomonas glacialis</name>
    <dbReference type="NCBI Taxonomy" id="658225"/>
    <lineage>
        <taxon>Bacteria</taxon>
        <taxon>Pseudomonadati</taxon>
        <taxon>Pseudomonadota</taxon>
        <taxon>Alphaproteobacteria</taxon>
        <taxon>Sphingomonadales</taxon>
        <taxon>Sphingomonadaceae</taxon>
        <taxon>Sphingomonas</taxon>
    </lineage>
</organism>
<evidence type="ECO:0000313" key="4">
    <source>
        <dbReference type="EMBL" id="TPG54288.1"/>
    </source>
</evidence>
<keyword evidence="3" id="KW-0804">Transcription</keyword>
<reference evidence="4 5" key="1">
    <citation type="journal article" date="2019" name="Environ. Microbiol.">
        <title>Species interactions and distinct microbial communities in high Arctic permafrost affected cryosols are associated with the CH4 and CO2 gas fluxes.</title>
        <authorList>
            <person name="Altshuler I."/>
            <person name="Hamel J."/>
            <person name="Turney S."/>
            <person name="Magnuson E."/>
            <person name="Levesque R."/>
            <person name="Greer C."/>
            <person name="Whyte L.G."/>
        </authorList>
    </citation>
    <scope>NUCLEOTIDE SEQUENCE [LARGE SCALE GENOMIC DNA]</scope>
    <source>
        <strain evidence="4 5">E6.1</strain>
    </source>
</reference>
<dbReference type="Proteomes" id="UP000319931">
    <property type="component" value="Unassembled WGS sequence"/>
</dbReference>
<evidence type="ECO:0000313" key="5">
    <source>
        <dbReference type="Proteomes" id="UP000319931"/>
    </source>
</evidence>
<dbReference type="PANTHER" id="PTHR43537">
    <property type="entry name" value="TRANSCRIPTIONAL REGULATOR, GNTR FAMILY"/>
    <property type="match status" value="1"/>
</dbReference>
<gene>
    <name evidence="4" type="ORF">EAH76_06295</name>
</gene>
<proteinExistence type="predicted"/>
<dbReference type="InterPro" id="IPR036390">
    <property type="entry name" value="WH_DNA-bd_sf"/>
</dbReference>
<dbReference type="InterPro" id="IPR008920">
    <property type="entry name" value="TF_FadR/GntR_C"/>
</dbReference>
<keyword evidence="1" id="KW-0805">Transcription regulation</keyword>
<dbReference type="Gene3D" id="1.10.10.10">
    <property type="entry name" value="Winged helix-like DNA-binding domain superfamily/Winged helix DNA-binding domain"/>
    <property type="match status" value="1"/>
</dbReference>
<evidence type="ECO:0008006" key="6">
    <source>
        <dbReference type="Google" id="ProtNLM"/>
    </source>
</evidence>
<dbReference type="SUPFAM" id="SSF48008">
    <property type="entry name" value="GntR ligand-binding domain-like"/>
    <property type="match status" value="1"/>
</dbReference>
<dbReference type="SUPFAM" id="SSF46785">
    <property type="entry name" value="Winged helix' DNA-binding domain"/>
    <property type="match status" value="1"/>
</dbReference>
<evidence type="ECO:0000256" key="3">
    <source>
        <dbReference type="ARBA" id="ARBA00023163"/>
    </source>
</evidence>